<organism evidence="1 2">
    <name type="scientific">Acaulospora colombiana</name>
    <dbReference type="NCBI Taxonomy" id="27376"/>
    <lineage>
        <taxon>Eukaryota</taxon>
        <taxon>Fungi</taxon>
        <taxon>Fungi incertae sedis</taxon>
        <taxon>Mucoromycota</taxon>
        <taxon>Glomeromycotina</taxon>
        <taxon>Glomeromycetes</taxon>
        <taxon>Diversisporales</taxon>
        <taxon>Acaulosporaceae</taxon>
        <taxon>Acaulospora</taxon>
    </lineage>
</organism>
<protein>
    <submittedName>
        <fullName evidence="1">9987_t:CDS:1</fullName>
    </submittedName>
</protein>
<dbReference type="EMBL" id="CAJVPT010001362">
    <property type="protein sequence ID" value="CAG8461200.1"/>
    <property type="molecule type" value="Genomic_DNA"/>
</dbReference>
<evidence type="ECO:0000313" key="2">
    <source>
        <dbReference type="Proteomes" id="UP000789525"/>
    </source>
</evidence>
<reference evidence="1" key="1">
    <citation type="submission" date="2021-06" db="EMBL/GenBank/DDBJ databases">
        <authorList>
            <person name="Kallberg Y."/>
            <person name="Tangrot J."/>
            <person name="Rosling A."/>
        </authorList>
    </citation>
    <scope>NUCLEOTIDE SEQUENCE</scope>
    <source>
        <strain evidence="1">CL356</strain>
    </source>
</reference>
<dbReference type="Proteomes" id="UP000789525">
    <property type="component" value="Unassembled WGS sequence"/>
</dbReference>
<evidence type="ECO:0000313" key="1">
    <source>
        <dbReference type="EMBL" id="CAG8461200.1"/>
    </source>
</evidence>
<accession>A0ACA9K9L9</accession>
<proteinExistence type="predicted"/>
<keyword evidence="2" id="KW-1185">Reference proteome</keyword>
<comment type="caution">
    <text evidence="1">The sequence shown here is derived from an EMBL/GenBank/DDBJ whole genome shotgun (WGS) entry which is preliminary data.</text>
</comment>
<sequence length="1060" mass="118140">MDSYLREQLSKRIMFLDGAMGTVIQKLRLTEQDFRGEKFKNHPKDLKGNNDILVLTQPEYIKQIHIQYLEAGSDFVETNTFSSTCISQADYSTEEYAYELNREASRLAKEACGEITARDPARPRFVCGALGPTNRTCSISPSVENPAYRNVTFDELVDAYTEQVKGLLDGGADILLVETIFDTLNAKAALYAIDTLFEEGIYQRKPIFISGTIVDQSGRTLSGQTGEAFLNSVSHSSPLAIGLNCALGAEQMRPFISNIAKFTSSFVICYPNAGLPNTFGEYDETPTMMAAKVGEFAKDGLVNIASNSASRHFAGKYDRLWTRNFEDQQREQFRKSRAQVENGAQIIDVNMDEGMLDGKAAMTKFLNLIASDPDIARLPIMIDSSNFEVILAGLKCAQGKCIVNSISLKEGEADFVKKARIIRRFGAAVICMAFDEQGQADVKDRKIEICARSYKILVEVVGFNPNDIIFDPNILTICTGMEEHNNYGVEFIEATGWIKQNLPGAKVSGGVSNFSFSFRGMDKIREAMHSVFLYHAIKAGLDMGIVNSGFLTIYDDIPKDLLQLCEDALWNRDPEVTEKILAYAQKHGKDSKKEETEEEWRKGDVKTRISYALVKGIVKYIIEDTEEARKMFNRPLEVIEGPLMNGMSTVGDLFGAGKMFLPQVIKSARVMKKAVAYLIPYMESERQAQLAENGDDCVNSSPEYAGVVVLATVKGDVHDIGKNIVGVVLGCNNYKVIDLGVMTPCEKIIETAVKEKADVVGLSGLITPSLDEMVTVAKEMERHKLNVGGATTSKAHTAVKIAPRYSQPTIHVLDASKSVVVVSNLLDSNAKVEFWEDIAEEYEEIREDHYASLQDRHYLTLKEAREQSFKIDWESNFRQQAQKELGESYFCLSDFIAPKSSGIPDYLGLFAVGIFGAEELCRKFQEDHDDYNAIMTKAMADRFAEGFAECLHEDIRKELWGYSPNENLALNDMLSVKYKGIRPAPAYPSQPDHREKITMWNLMNINEEIGIELTEGLAMLPAASVSALVFAHPDSQYFAVGKIGKDQIISFKKFITITKY</sequence>
<name>A0ACA9K9L9_9GLOM</name>
<gene>
    <name evidence="1" type="ORF">ACOLOM_LOCUS1181</name>
</gene>